<dbReference type="GO" id="GO:0004190">
    <property type="term" value="F:aspartic-type endopeptidase activity"/>
    <property type="evidence" value="ECO:0007669"/>
    <property type="project" value="UniProtKB-KW"/>
</dbReference>
<dbReference type="PANTHER" id="PTHR19422:SF123">
    <property type="entry name" value="RT1 CLASS I, LOCUS CE15"/>
    <property type="match status" value="1"/>
</dbReference>
<dbReference type="Gene3D" id="2.70.40.10">
    <property type="match status" value="1"/>
</dbReference>
<name>A0A3L8RV66_CHLGU</name>
<dbReference type="CDD" id="cd07557">
    <property type="entry name" value="trimeric_dUTPase"/>
    <property type="match status" value="1"/>
</dbReference>
<evidence type="ECO:0000256" key="3">
    <source>
        <dbReference type="ARBA" id="ARBA00022801"/>
    </source>
</evidence>
<accession>A0A3L8RV66</accession>
<dbReference type="GO" id="GO:0006508">
    <property type="term" value="P:proteolysis"/>
    <property type="evidence" value="ECO:0007669"/>
    <property type="project" value="UniProtKB-KW"/>
</dbReference>
<dbReference type="Proteomes" id="UP000276834">
    <property type="component" value="Unassembled WGS sequence"/>
</dbReference>
<evidence type="ECO:0000256" key="1">
    <source>
        <dbReference type="ARBA" id="ARBA00022670"/>
    </source>
</evidence>
<dbReference type="OrthoDB" id="9900537at2759"/>
<comment type="caution">
    <text evidence="6">The sequence shown here is derived from an EMBL/GenBank/DDBJ whole genome shotgun (WGS) entry which is preliminary data.</text>
</comment>
<evidence type="ECO:0000256" key="2">
    <source>
        <dbReference type="ARBA" id="ARBA00022750"/>
    </source>
</evidence>
<dbReference type="InterPro" id="IPR029054">
    <property type="entry name" value="dUTPase-like"/>
</dbReference>
<dbReference type="PANTHER" id="PTHR19422">
    <property type="entry name" value="GAG RETROVIRAL POLYPROTEIN"/>
    <property type="match status" value="1"/>
</dbReference>
<keyword evidence="7" id="KW-1185">Reference proteome</keyword>
<proteinExistence type="predicted"/>
<sequence length="362" mass="39592">MVAQQIMVALAAIVVEEWGIFVETAKLPEYGARNANLTPTIPFGKLQDKRERQRPRSNTNRRCNQLTCLQPEISGSLGLDLAASAEVTLLTSQPEGIPTGINGPVIVQGHPVGTLLLGRSSASMLGLLVFPGVIDADFKGEIMIMVHTPFPPLCIMKGQKIAQLVPLEQMTKTLGKGVSLCFYPYRSTLGENETGCIYLGNYRWEVNDSTTWLTPKHPDFADATQHCGYDKTYGWDSNHTRVWANSSAMALPENTFLICGDCAWHGMPWCAHGGPCYLGKLTLLAPNMTMVALLKKNLDRDRAKRDISQLNPDCDDNVELWAPGVAAAHSLTTLGKLACWTVKQANITTAVIEQLVQDVDAL</sequence>
<keyword evidence="3" id="KW-0378">Hydrolase</keyword>
<dbReference type="EMBL" id="QUSF01000239">
    <property type="protein sequence ID" value="RLV85404.1"/>
    <property type="molecule type" value="Genomic_DNA"/>
</dbReference>
<evidence type="ECO:0000313" key="7">
    <source>
        <dbReference type="Proteomes" id="UP000276834"/>
    </source>
</evidence>
<keyword evidence="1" id="KW-0645">Protease</keyword>
<evidence type="ECO:0000259" key="5">
    <source>
        <dbReference type="Pfam" id="PF00692"/>
    </source>
</evidence>
<gene>
    <name evidence="6" type="ORF">DV515_00016000</name>
</gene>
<evidence type="ECO:0000256" key="4">
    <source>
        <dbReference type="SAM" id="MobiDB-lite"/>
    </source>
</evidence>
<keyword evidence="2" id="KW-0064">Aspartyl protease</keyword>
<feature type="region of interest" description="Disordered" evidence="4">
    <location>
        <begin position="41"/>
        <end position="60"/>
    </location>
</feature>
<dbReference type="InterPro" id="IPR036157">
    <property type="entry name" value="dUTPase-like_sf"/>
</dbReference>
<dbReference type="InterPro" id="IPR051592">
    <property type="entry name" value="HERV-K_Pro_peptidase_A2"/>
</dbReference>
<evidence type="ECO:0000313" key="6">
    <source>
        <dbReference type="EMBL" id="RLV85404.1"/>
    </source>
</evidence>
<dbReference type="Pfam" id="PF03708">
    <property type="entry name" value="Avian_gp85"/>
    <property type="match status" value="1"/>
</dbReference>
<reference evidence="6 7" key="1">
    <citation type="journal article" date="2018" name="Proc. R. Soc. B">
        <title>A non-coding region near Follistatin controls head colour polymorphism in the Gouldian finch.</title>
        <authorList>
            <person name="Toomey M.B."/>
            <person name="Marques C.I."/>
            <person name="Andrade P."/>
            <person name="Araujo P.M."/>
            <person name="Sabatino S."/>
            <person name="Gazda M.A."/>
            <person name="Afonso S."/>
            <person name="Lopes R.J."/>
            <person name="Corbo J.C."/>
            <person name="Carneiro M."/>
        </authorList>
    </citation>
    <scope>NUCLEOTIDE SEQUENCE [LARGE SCALE GENOMIC DNA]</scope>
    <source>
        <strain evidence="6">Red01</strain>
        <tissue evidence="6">Muscle</tissue>
    </source>
</reference>
<feature type="domain" description="dUTPase-like" evidence="5">
    <location>
        <begin position="67"/>
        <end position="166"/>
    </location>
</feature>
<dbReference type="Pfam" id="PF00692">
    <property type="entry name" value="dUTPase"/>
    <property type="match status" value="1"/>
</dbReference>
<dbReference type="InterPro" id="IPR033704">
    <property type="entry name" value="dUTPase_trimeric"/>
</dbReference>
<dbReference type="InterPro" id="IPR005166">
    <property type="entry name" value="RSV_p95_env"/>
</dbReference>
<protein>
    <recommendedName>
        <fullName evidence="5">dUTPase-like domain-containing protein</fullName>
    </recommendedName>
</protein>
<dbReference type="AlphaFoldDB" id="A0A3L8RV66"/>
<dbReference type="SUPFAM" id="SSF51283">
    <property type="entry name" value="dUTPase-like"/>
    <property type="match status" value="1"/>
</dbReference>
<organism evidence="6 7">
    <name type="scientific">Chloebia gouldiae</name>
    <name type="common">Gouldian finch</name>
    <name type="synonym">Erythrura gouldiae</name>
    <dbReference type="NCBI Taxonomy" id="44316"/>
    <lineage>
        <taxon>Eukaryota</taxon>
        <taxon>Metazoa</taxon>
        <taxon>Chordata</taxon>
        <taxon>Craniata</taxon>
        <taxon>Vertebrata</taxon>
        <taxon>Euteleostomi</taxon>
        <taxon>Archelosauria</taxon>
        <taxon>Archosauria</taxon>
        <taxon>Dinosauria</taxon>
        <taxon>Saurischia</taxon>
        <taxon>Theropoda</taxon>
        <taxon>Coelurosauria</taxon>
        <taxon>Aves</taxon>
        <taxon>Neognathae</taxon>
        <taxon>Neoaves</taxon>
        <taxon>Telluraves</taxon>
        <taxon>Australaves</taxon>
        <taxon>Passeriformes</taxon>
        <taxon>Passeroidea</taxon>
        <taxon>Passeridae</taxon>
        <taxon>Chloebia</taxon>
    </lineage>
</organism>